<feature type="compositionally biased region" description="Basic and acidic residues" evidence="1">
    <location>
        <begin position="146"/>
        <end position="158"/>
    </location>
</feature>
<evidence type="ECO:0000313" key="3">
    <source>
        <dbReference type="Proteomes" id="UP001153404"/>
    </source>
</evidence>
<evidence type="ECO:0000256" key="1">
    <source>
        <dbReference type="SAM" id="MobiDB-lite"/>
    </source>
</evidence>
<organism evidence="2 3">
    <name type="scientific">Cohnella rhizosphaerae</name>
    <dbReference type="NCBI Taxonomy" id="1457232"/>
    <lineage>
        <taxon>Bacteria</taxon>
        <taxon>Bacillati</taxon>
        <taxon>Bacillota</taxon>
        <taxon>Bacilli</taxon>
        <taxon>Bacillales</taxon>
        <taxon>Paenibacillaceae</taxon>
        <taxon>Cohnella</taxon>
    </lineage>
</organism>
<dbReference type="Proteomes" id="UP001153404">
    <property type="component" value="Unassembled WGS sequence"/>
</dbReference>
<gene>
    <name evidence="2" type="ORF">OMP40_25850</name>
</gene>
<dbReference type="Pfam" id="PF02620">
    <property type="entry name" value="YceD"/>
    <property type="match status" value="1"/>
</dbReference>
<reference evidence="2" key="1">
    <citation type="submission" date="2022-10" db="EMBL/GenBank/DDBJ databases">
        <title>Comparative genomic analysis of Cohnella hashimotonis sp. nov., isolated from the International Space Station.</title>
        <authorList>
            <person name="Simpson A."/>
            <person name="Venkateswaran K."/>
        </authorList>
    </citation>
    <scope>NUCLEOTIDE SEQUENCE</scope>
    <source>
        <strain evidence="2">DSM 28161</strain>
    </source>
</reference>
<dbReference type="InterPro" id="IPR003772">
    <property type="entry name" value="YceD"/>
</dbReference>
<keyword evidence="3" id="KW-1185">Reference proteome</keyword>
<evidence type="ECO:0000313" key="2">
    <source>
        <dbReference type="EMBL" id="MDG0812386.1"/>
    </source>
</evidence>
<proteinExistence type="predicted"/>
<dbReference type="EMBL" id="JAPDIA010000008">
    <property type="protein sequence ID" value="MDG0812386.1"/>
    <property type="molecule type" value="Genomic_DNA"/>
</dbReference>
<protein>
    <submittedName>
        <fullName evidence="2">DUF177 domain-containing protein</fullName>
    </submittedName>
</protein>
<feature type="region of interest" description="Disordered" evidence="1">
    <location>
        <begin position="134"/>
        <end position="158"/>
    </location>
</feature>
<sequence>MLLNVQELKAAKARLTLRETIDVADLLSQVPGVRPAGPLEADVAAEPFGEFVKVAGRLDCNLEWTCVRCLTKFEEPLHFTYDERFKQVPKEVADLGEQDDEDFVPFHGDQLELRPYLQDELLLNLPLSPTCSEDCKGLDPETGEDLNGKPERPRPVKIDPRLEALKGWFDSERS</sequence>
<dbReference type="RefSeq" id="WP_277535669.1">
    <property type="nucleotide sequence ID" value="NZ_JAPDIA010000008.1"/>
</dbReference>
<dbReference type="AlphaFoldDB" id="A0A9X4KXW6"/>
<comment type="caution">
    <text evidence="2">The sequence shown here is derived from an EMBL/GenBank/DDBJ whole genome shotgun (WGS) entry which is preliminary data.</text>
</comment>
<accession>A0A9X4KXW6</accession>
<name>A0A9X4KXW6_9BACL</name>